<dbReference type="Pfam" id="PF13429">
    <property type="entry name" value="TPR_15"/>
    <property type="match status" value="1"/>
</dbReference>
<keyword evidence="3" id="KW-1185">Reference proteome</keyword>
<proteinExistence type="predicted"/>
<name>A0AAE2YQ52_9PROT</name>
<accession>A0AAE2YQ52</accession>
<evidence type="ECO:0000256" key="1">
    <source>
        <dbReference type="PROSITE-ProRule" id="PRU00339"/>
    </source>
</evidence>
<dbReference type="InterPro" id="IPR011990">
    <property type="entry name" value="TPR-like_helical_dom_sf"/>
</dbReference>
<feature type="repeat" description="TPR" evidence="1">
    <location>
        <begin position="419"/>
        <end position="452"/>
    </location>
</feature>
<evidence type="ECO:0000313" key="3">
    <source>
        <dbReference type="Proteomes" id="UP001197378"/>
    </source>
</evidence>
<comment type="caution">
    <text evidence="2">The sequence shown here is derived from an EMBL/GenBank/DDBJ whole genome shotgun (WGS) entry which is preliminary data.</text>
</comment>
<dbReference type="InterPro" id="IPR019734">
    <property type="entry name" value="TPR_rpt"/>
</dbReference>
<keyword evidence="1" id="KW-0802">TPR repeat</keyword>
<dbReference type="Proteomes" id="UP001197378">
    <property type="component" value="Unassembled WGS sequence"/>
</dbReference>
<dbReference type="PROSITE" id="PS50005">
    <property type="entry name" value="TPR"/>
    <property type="match status" value="1"/>
</dbReference>
<reference evidence="2" key="1">
    <citation type="journal article" date="2021" name="ISME J.">
        <title>Genomic evolution of the class Acidithiobacillia: deep-branching Proteobacteria living in extreme acidic conditions.</title>
        <authorList>
            <person name="Moya-Beltran A."/>
            <person name="Beard S."/>
            <person name="Rojas-Villalobos C."/>
            <person name="Issotta F."/>
            <person name="Gallardo Y."/>
            <person name="Ulloa R."/>
            <person name="Giaveno A."/>
            <person name="Degli Esposti M."/>
            <person name="Johnson D.B."/>
            <person name="Quatrini R."/>
        </authorList>
    </citation>
    <scope>NUCLEOTIDE SEQUENCE</scope>
    <source>
        <strain evidence="2">VAN18-1</strain>
    </source>
</reference>
<dbReference type="SUPFAM" id="SSF48452">
    <property type="entry name" value="TPR-like"/>
    <property type="match status" value="1"/>
</dbReference>
<organism evidence="2 3">
    <name type="scientific">Igneacidithiobacillus copahuensis</name>
    <dbReference type="NCBI Taxonomy" id="2724909"/>
    <lineage>
        <taxon>Bacteria</taxon>
        <taxon>Pseudomonadati</taxon>
        <taxon>Pseudomonadota</taxon>
        <taxon>Acidithiobacillia</taxon>
        <taxon>Acidithiobacillales</taxon>
        <taxon>Acidithiobacillaceae</taxon>
        <taxon>Igneacidithiobacillus</taxon>
    </lineage>
</organism>
<gene>
    <name evidence="2" type="ORF">HFQ13_08310</name>
</gene>
<dbReference type="Gene3D" id="1.25.40.10">
    <property type="entry name" value="Tetratricopeptide repeat domain"/>
    <property type="match status" value="1"/>
</dbReference>
<protein>
    <submittedName>
        <fullName evidence="2">Tetratricopeptide repeat protein</fullName>
    </submittedName>
</protein>
<dbReference type="AlphaFoldDB" id="A0AAE2YQ52"/>
<sequence length="565" mass="63311">MVARRVVAWHRKEQVVKWPVLSLVLLCAGIAHAGTVPMPKDWWKAPGSLASDDVRWRAEYLAQKEDANAFAADLQASQKSGKGMSYLDQGGVSPSWYQAPLQVQPFPGSYSTKLYDLAYSAFLQSHELQQAYRLAYTAVRLRPEDRQWRQRLIQVGTWLGQREEVLRQWHWLATHGDADAQGKAVSLALTLSRPDLVVQMLSVRARSGQLSNADWKSLIFAYGELGEPDKALEDVDAALKRSGPNRFLLAQKAYLSYQLGDIERSLRALESSTKLYGPDPERAIEEARLLSMQGKYRLAFAAMERALPKATLEDVPFWQLYAALAWELHNHSAAFHAEKTLYLLGAASQYDLQRLVSLSGEKQPEAALVVALHGWHRYHLPLFYFEALYYSATAHEWDVLGGLLRSVPANDHDGVRNYPAYWMALGQWANARGEYPLAGRAYAHVLQLQPDDMVAAGNLLWMLIDSGQVRTLRALLVNNAEQPEPVLRDAVLSALERLNLNRQALALATALPAAAPTERVAHLLNKASLWDGAGYPGLAWTLRRQGAWQSLQDLRVQARERAGHD</sequence>
<dbReference type="EMBL" id="JAAXYO010000115">
    <property type="protein sequence ID" value="MBU2788206.1"/>
    <property type="molecule type" value="Genomic_DNA"/>
</dbReference>
<evidence type="ECO:0000313" key="2">
    <source>
        <dbReference type="EMBL" id="MBU2788206.1"/>
    </source>
</evidence>